<gene>
    <name evidence="1" type="ORF">RND71_042420</name>
</gene>
<evidence type="ECO:0000313" key="1">
    <source>
        <dbReference type="EMBL" id="KAK4337933.1"/>
    </source>
</evidence>
<name>A0AAE1QQV0_9SOLA</name>
<dbReference type="Proteomes" id="UP001291623">
    <property type="component" value="Unassembled WGS sequence"/>
</dbReference>
<keyword evidence="2" id="KW-1185">Reference proteome</keyword>
<organism evidence="1 2">
    <name type="scientific">Anisodus tanguticus</name>
    <dbReference type="NCBI Taxonomy" id="243964"/>
    <lineage>
        <taxon>Eukaryota</taxon>
        <taxon>Viridiplantae</taxon>
        <taxon>Streptophyta</taxon>
        <taxon>Embryophyta</taxon>
        <taxon>Tracheophyta</taxon>
        <taxon>Spermatophyta</taxon>
        <taxon>Magnoliopsida</taxon>
        <taxon>eudicotyledons</taxon>
        <taxon>Gunneridae</taxon>
        <taxon>Pentapetalae</taxon>
        <taxon>asterids</taxon>
        <taxon>lamiids</taxon>
        <taxon>Solanales</taxon>
        <taxon>Solanaceae</taxon>
        <taxon>Solanoideae</taxon>
        <taxon>Hyoscyameae</taxon>
        <taxon>Anisodus</taxon>
    </lineage>
</organism>
<evidence type="ECO:0000313" key="2">
    <source>
        <dbReference type="Proteomes" id="UP001291623"/>
    </source>
</evidence>
<dbReference type="EMBL" id="JAVYJV010000024">
    <property type="protein sequence ID" value="KAK4337933.1"/>
    <property type="molecule type" value="Genomic_DNA"/>
</dbReference>
<comment type="caution">
    <text evidence="1">The sequence shown here is derived from an EMBL/GenBank/DDBJ whole genome shotgun (WGS) entry which is preliminary data.</text>
</comment>
<protein>
    <submittedName>
        <fullName evidence="1">Uncharacterized protein</fullName>
    </submittedName>
</protein>
<reference evidence="1" key="1">
    <citation type="submission" date="2023-12" db="EMBL/GenBank/DDBJ databases">
        <title>Genome assembly of Anisodus tanguticus.</title>
        <authorList>
            <person name="Wang Y.-J."/>
        </authorList>
    </citation>
    <scope>NUCLEOTIDE SEQUENCE</scope>
    <source>
        <strain evidence="1">KB-2021</strain>
        <tissue evidence="1">Leaf</tissue>
    </source>
</reference>
<proteinExistence type="predicted"/>
<sequence length="119" mass="13555">MDPQVVQETYENEDLTQNIDDISKEADLSTRSIQKLKQTTNMVEDIREDMRLVKAQLMHTFRKVEKRGKEEIVIGCKPSLPLVVSNTKFAKSDCADESGTPKDLRRDLVKFSILVNGQS</sequence>
<dbReference type="AlphaFoldDB" id="A0AAE1QQV0"/>
<accession>A0AAE1QQV0</accession>